<feature type="region of interest" description="Disordered" evidence="3">
    <location>
        <begin position="507"/>
        <end position="527"/>
    </location>
</feature>
<organism evidence="6 7">
    <name type="scientific">Knipowitschia caucasica</name>
    <name type="common">Caucasian dwarf goby</name>
    <name type="synonym">Pomatoschistus caucasicus</name>
    <dbReference type="NCBI Taxonomy" id="637954"/>
    <lineage>
        <taxon>Eukaryota</taxon>
        <taxon>Metazoa</taxon>
        <taxon>Chordata</taxon>
        <taxon>Craniata</taxon>
        <taxon>Vertebrata</taxon>
        <taxon>Euteleostomi</taxon>
        <taxon>Actinopterygii</taxon>
        <taxon>Neopterygii</taxon>
        <taxon>Teleostei</taxon>
        <taxon>Neoteleostei</taxon>
        <taxon>Acanthomorphata</taxon>
        <taxon>Gobiaria</taxon>
        <taxon>Gobiiformes</taxon>
        <taxon>Gobioidei</taxon>
        <taxon>Gobiidae</taxon>
        <taxon>Gobiinae</taxon>
        <taxon>Knipowitschia</taxon>
    </lineage>
</organism>
<dbReference type="GO" id="GO:0006259">
    <property type="term" value="P:DNA metabolic process"/>
    <property type="evidence" value="ECO:0007669"/>
    <property type="project" value="UniProtKB-ARBA"/>
</dbReference>
<evidence type="ECO:0000259" key="5">
    <source>
        <dbReference type="PROSITE" id="PS50879"/>
    </source>
</evidence>
<dbReference type="Pfam" id="PF17919">
    <property type="entry name" value="RT_RNaseH_2"/>
    <property type="match status" value="1"/>
</dbReference>
<dbReference type="PANTHER" id="PTHR33064">
    <property type="entry name" value="POL PROTEIN"/>
    <property type="match status" value="1"/>
</dbReference>
<dbReference type="InterPro" id="IPR043128">
    <property type="entry name" value="Rev_trsase/Diguanyl_cyclase"/>
</dbReference>
<dbReference type="PROSITE" id="PS50879">
    <property type="entry name" value="RNASE_H_1"/>
    <property type="match status" value="1"/>
</dbReference>
<accession>A0AAV2MDY7</accession>
<dbReference type="InterPro" id="IPR002156">
    <property type="entry name" value="RNaseH_domain"/>
</dbReference>
<evidence type="ECO:0000313" key="6">
    <source>
        <dbReference type="EMBL" id="CAL1611606.1"/>
    </source>
</evidence>
<dbReference type="Proteomes" id="UP001497482">
    <property type="component" value="Chromosome 7"/>
</dbReference>
<dbReference type="Pfam" id="PF00075">
    <property type="entry name" value="RNase_H"/>
    <property type="match status" value="1"/>
</dbReference>
<comment type="similarity">
    <text evidence="1">Belongs to the beta type-B retroviral polymerase family. HERV class-II K(HML-2) pol subfamily.</text>
</comment>
<feature type="domain" description="RNase H type-1" evidence="5">
    <location>
        <begin position="372"/>
        <end position="506"/>
    </location>
</feature>
<evidence type="ECO:0000259" key="4">
    <source>
        <dbReference type="PROSITE" id="PS50878"/>
    </source>
</evidence>
<protein>
    <recommendedName>
        <fullName evidence="2">ribonuclease H</fullName>
        <ecNumber evidence="2">3.1.26.4</ecNumber>
    </recommendedName>
</protein>
<proteinExistence type="inferred from homology"/>
<evidence type="ECO:0000256" key="2">
    <source>
        <dbReference type="ARBA" id="ARBA00012180"/>
    </source>
</evidence>
<dbReference type="CDD" id="cd01647">
    <property type="entry name" value="RT_LTR"/>
    <property type="match status" value="1"/>
</dbReference>
<keyword evidence="7" id="KW-1185">Reference proteome</keyword>
<dbReference type="InterPro" id="IPR043502">
    <property type="entry name" value="DNA/RNA_pol_sf"/>
</dbReference>
<dbReference type="InterPro" id="IPR041577">
    <property type="entry name" value="RT_RNaseH_2"/>
</dbReference>
<name>A0AAV2MDY7_KNICA</name>
<dbReference type="GO" id="GO:0003676">
    <property type="term" value="F:nucleic acid binding"/>
    <property type="evidence" value="ECO:0007669"/>
    <property type="project" value="InterPro"/>
</dbReference>
<dbReference type="GO" id="GO:0004523">
    <property type="term" value="F:RNA-DNA hybrid ribonuclease activity"/>
    <property type="evidence" value="ECO:0007669"/>
    <property type="project" value="UniProtKB-EC"/>
</dbReference>
<evidence type="ECO:0000256" key="3">
    <source>
        <dbReference type="SAM" id="MobiDB-lite"/>
    </source>
</evidence>
<evidence type="ECO:0000256" key="1">
    <source>
        <dbReference type="ARBA" id="ARBA00010879"/>
    </source>
</evidence>
<dbReference type="Gene3D" id="3.30.420.10">
    <property type="entry name" value="Ribonuclease H-like superfamily/Ribonuclease H"/>
    <property type="match status" value="2"/>
</dbReference>
<dbReference type="PROSITE" id="PS50878">
    <property type="entry name" value="RT_POL"/>
    <property type="match status" value="1"/>
</dbReference>
<dbReference type="EC" id="3.1.26.4" evidence="2"/>
<dbReference type="FunFam" id="3.30.70.270:FF:000023">
    <property type="entry name" value="Pol"/>
    <property type="match status" value="1"/>
</dbReference>
<dbReference type="SUPFAM" id="SSF56672">
    <property type="entry name" value="DNA/RNA polymerases"/>
    <property type="match status" value="1"/>
</dbReference>
<dbReference type="InterPro" id="IPR051320">
    <property type="entry name" value="Viral_Replic_Matur_Polypro"/>
</dbReference>
<dbReference type="Gene3D" id="3.30.70.270">
    <property type="match status" value="2"/>
</dbReference>
<dbReference type="InterPro" id="IPR036397">
    <property type="entry name" value="RNaseH_sf"/>
</dbReference>
<feature type="domain" description="Reverse transcriptase" evidence="4">
    <location>
        <begin position="1"/>
        <end position="134"/>
    </location>
</feature>
<dbReference type="SUPFAM" id="SSF53098">
    <property type="entry name" value="Ribonuclease H-like"/>
    <property type="match status" value="1"/>
</dbReference>
<gene>
    <name evidence="6" type="ORF">KC01_LOCUS38004</name>
</gene>
<sequence length="631" mass="71640">MTQLGQDLPKVRDAKFFSTLDIASGFWTIPVHPQDQHKLAFSFANKQYTFTRCPFGLSNSPAEFNIFLNKACPDAASRGTLIYVDDVLLRTTTFEEHLVEIDHVLDQLTSAGAKVSLHKCQWCRTKVNYVGLLVGPRGVEPQVSRTQGLSNLKTPTNVSELRSLLGVCNYSRQFVEHYAEIAKPLTNLVKKDTPFVWEDSHDKAMKTLIKRLTEAPCLAYPNPDKPFFLEIGFSEHSLSAGLYQTHDSDKRVVAYASKTMAAPETKYSDCEKSLLATVWAVKHFSNYIGNQKVVVNTNHQPVTFLASQRIRDGVVTNARVVTWLMALQSFDLQVSYAQKHKSYLGMGLAECQDCNVDTPAGTKMELQPTPPEPHQHCYFDQNLATSSHPHNNFSWDPKLCNMRKSHILILLQHAVRYGINTMVICTDSNYARLSFSCHLPLWRKNDYITSNKKPVKHRQLFMSCDKIVTEHDMQIYWKKVRGHSREPGMDKELNDMADSLAKQGAKNGAEWQFQEQRQETPTPEQPAPTICAITRANAARTDPAPDATPTHTTPDFDRSDLFQPTRPLHRAPLQSRGISFPWSDLQIDWVGPLTKSTRGNKYTLMVTCAFTKWVEEAYQPQTTQRKRRPAY</sequence>
<dbReference type="AlphaFoldDB" id="A0AAV2MDY7"/>
<dbReference type="InterPro" id="IPR012337">
    <property type="entry name" value="RNaseH-like_sf"/>
</dbReference>
<dbReference type="EMBL" id="OZ035829">
    <property type="protein sequence ID" value="CAL1611606.1"/>
    <property type="molecule type" value="Genomic_DNA"/>
</dbReference>
<dbReference type="Pfam" id="PF00078">
    <property type="entry name" value="RVT_1"/>
    <property type="match status" value="1"/>
</dbReference>
<dbReference type="PANTHER" id="PTHR33064:SF37">
    <property type="entry name" value="RIBONUCLEASE H"/>
    <property type="match status" value="1"/>
</dbReference>
<reference evidence="6 7" key="1">
    <citation type="submission" date="2024-04" db="EMBL/GenBank/DDBJ databases">
        <authorList>
            <person name="Waldvogel A.-M."/>
            <person name="Schoenle A."/>
        </authorList>
    </citation>
    <scope>NUCLEOTIDE SEQUENCE [LARGE SCALE GENOMIC DNA]</scope>
</reference>
<evidence type="ECO:0000313" key="7">
    <source>
        <dbReference type="Proteomes" id="UP001497482"/>
    </source>
</evidence>
<dbReference type="Gene3D" id="3.10.20.370">
    <property type="match status" value="1"/>
</dbReference>
<dbReference type="InterPro" id="IPR000477">
    <property type="entry name" value="RT_dom"/>
</dbReference>
<dbReference type="Gene3D" id="3.10.10.10">
    <property type="entry name" value="HIV Type 1 Reverse Transcriptase, subunit A, domain 1"/>
    <property type="match status" value="1"/>
</dbReference>